<evidence type="ECO:0000313" key="7">
    <source>
        <dbReference type="Proteomes" id="UP000233722"/>
    </source>
</evidence>
<dbReference type="InterPro" id="IPR001173">
    <property type="entry name" value="Glyco_trans_2-like"/>
</dbReference>
<dbReference type="PANTHER" id="PTHR43179:SF12">
    <property type="entry name" value="GALACTOFURANOSYLTRANSFERASE GLFT2"/>
    <property type="match status" value="1"/>
</dbReference>
<gene>
    <name evidence="6" type="ORF">CQR45_1839</name>
</gene>
<evidence type="ECO:0000313" key="6">
    <source>
        <dbReference type="EMBL" id="PKU93017.1"/>
    </source>
</evidence>
<dbReference type="Gene3D" id="3.90.550.10">
    <property type="entry name" value="Spore Coat Polysaccharide Biosynthesis Protein SpsA, Chain A"/>
    <property type="match status" value="1"/>
</dbReference>
<keyword evidence="3" id="KW-0328">Glycosyltransferase</keyword>
<evidence type="ECO:0000256" key="1">
    <source>
        <dbReference type="ARBA" id="ARBA00004776"/>
    </source>
</evidence>
<keyword evidence="4 6" id="KW-0808">Transferase</keyword>
<feature type="domain" description="Glycosyltransferase 2-like" evidence="5">
    <location>
        <begin position="15"/>
        <end position="141"/>
    </location>
</feature>
<dbReference type="SUPFAM" id="SSF53448">
    <property type="entry name" value="Nucleotide-diphospho-sugar transferases"/>
    <property type="match status" value="1"/>
</dbReference>
<comment type="caution">
    <text evidence="6">The sequence shown here is derived from an EMBL/GenBank/DDBJ whole genome shotgun (WGS) entry which is preliminary data.</text>
</comment>
<dbReference type="InterPro" id="IPR029044">
    <property type="entry name" value="Nucleotide-diphossugar_trans"/>
</dbReference>
<dbReference type="Pfam" id="PF00535">
    <property type="entry name" value="Glycos_transf_2"/>
    <property type="match status" value="1"/>
</dbReference>
<proteinExistence type="inferred from homology"/>
<comment type="similarity">
    <text evidence="2">Belongs to the glycosyltransferase 2 family.</text>
</comment>
<dbReference type="EMBL" id="PCHA01000048">
    <property type="protein sequence ID" value="PKU93017.1"/>
    <property type="molecule type" value="Genomic_DNA"/>
</dbReference>
<name>A0A2N3QMU6_9BIFI</name>
<dbReference type="Proteomes" id="UP000233722">
    <property type="component" value="Unassembled WGS sequence"/>
</dbReference>
<evidence type="ECO:0000256" key="4">
    <source>
        <dbReference type="ARBA" id="ARBA00022679"/>
    </source>
</evidence>
<evidence type="ECO:0000259" key="5">
    <source>
        <dbReference type="Pfam" id="PF00535"/>
    </source>
</evidence>
<comment type="pathway">
    <text evidence="1">Cell wall biogenesis; cell wall polysaccharide biosynthesis.</text>
</comment>
<evidence type="ECO:0000256" key="2">
    <source>
        <dbReference type="ARBA" id="ARBA00006739"/>
    </source>
</evidence>
<reference evidence="6 7" key="1">
    <citation type="submission" date="2017-10" db="EMBL/GenBank/DDBJ databases">
        <title>Bifidobacterium genomics.</title>
        <authorList>
            <person name="Lugli G.A."/>
            <person name="Milani C."/>
            <person name="Mancabelli L."/>
        </authorList>
    </citation>
    <scope>NUCLEOTIDE SEQUENCE [LARGE SCALE GENOMIC DNA]</scope>
    <source>
        <strain evidence="6 7">1747B</strain>
    </source>
</reference>
<dbReference type="PANTHER" id="PTHR43179">
    <property type="entry name" value="RHAMNOSYLTRANSFERASE WBBL"/>
    <property type="match status" value="1"/>
</dbReference>
<evidence type="ECO:0000256" key="3">
    <source>
        <dbReference type="ARBA" id="ARBA00022676"/>
    </source>
</evidence>
<dbReference type="RefSeq" id="WP_101431205.1">
    <property type="nucleotide sequence ID" value="NZ_PCHA01000048.1"/>
</dbReference>
<sequence>MSFENVRFGFVILHYLVDEATERCISSIRSSCKGYNYAIVVVDNNSSNGSYGSLLSKYGKDNDIIFIHNENNMGFARGNNIGYEYCRNKLKCDYIVTINNDARIIDDNIIPKVVADYERTGCGVIGPHILSEKTHKSQNPIYYICDTEERVKKMQHYISVHLPLLYLHIDTPVTRIKRVAYSLLRKQNIPFEQMTKDEEYKLHGSCLIFTPAFLRIFSEPFDSRTFLYLEEDILFLRCKKNGLTMLYDPDIAVVHEEDVSTDYQVKNDARMKRIRYLKNQQKSLNVLSEYINK</sequence>
<protein>
    <submittedName>
        <fullName evidence="6">Glycosyl transferase family protein</fullName>
    </submittedName>
</protein>
<dbReference type="AlphaFoldDB" id="A0A2N3QMU6"/>
<organism evidence="6 7">
    <name type="scientific">Bifidobacterium pseudolongum subsp. globosum</name>
    <dbReference type="NCBI Taxonomy" id="1690"/>
    <lineage>
        <taxon>Bacteria</taxon>
        <taxon>Bacillati</taxon>
        <taxon>Actinomycetota</taxon>
        <taxon>Actinomycetes</taxon>
        <taxon>Bifidobacteriales</taxon>
        <taxon>Bifidobacteriaceae</taxon>
        <taxon>Bifidobacterium</taxon>
    </lineage>
</organism>
<accession>A0A2N3QMU6</accession>
<dbReference type="GO" id="GO:0016757">
    <property type="term" value="F:glycosyltransferase activity"/>
    <property type="evidence" value="ECO:0007669"/>
    <property type="project" value="UniProtKB-KW"/>
</dbReference>